<keyword evidence="4" id="KW-1185">Reference proteome</keyword>
<dbReference type="InterPro" id="IPR051675">
    <property type="entry name" value="Endo/Exo/Phosphatase_dom_1"/>
</dbReference>
<dbReference type="GO" id="GO:0015628">
    <property type="term" value="P:protein secretion by the type II secretion system"/>
    <property type="evidence" value="ECO:0007669"/>
    <property type="project" value="TreeGrafter"/>
</dbReference>
<reference evidence="3 4" key="1">
    <citation type="submission" date="2019-04" db="EMBL/GenBank/DDBJ databases">
        <authorList>
            <person name="Poehlein A."/>
            <person name="Bengelsdorf F.R."/>
            <person name="Duerre P."/>
            <person name="Daniel R."/>
        </authorList>
    </citation>
    <scope>NUCLEOTIDE SEQUENCE [LARGE SCALE GENOMIC DNA]</scope>
    <source>
        <strain evidence="3 4">BS-1</strain>
    </source>
</reference>
<feature type="transmembrane region" description="Helical" evidence="1">
    <location>
        <begin position="12"/>
        <end position="30"/>
    </location>
</feature>
<dbReference type="GO" id="GO:0015627">
    <property type="term" value="C:type II protein secretion system complex"/>
    <property type="evidence" value="ECO:0007669"/>
    <property type="project" value="TreeGrafter"/>
</dbReference>
<comment type="caution">
    <text evidence="3">The sequence shown here is derived from an EMBL/GenBank/DDBJ whole genome shotgun (WGS) entry which is preliminary data.</text>
</comment>
<evidence type="ECO:0000313" key="4">
    <source>
        <dbReference type="Proteomes" id="UP000297714"/>
    </source>
</evidence>
<dbReference type="EMBL" id="SRMQ01000001">
    <property type="protein sequence ID" value="TGJ78072.1"/>
    <property type="molecule type" value="Genomic_DNA"/>
</dbReference>
<dbReference type="SUPFAM" id="SSF47781">
    <property type="entry name" value="RuvA domain 2-like"/>
    <property type="match status" value="1"/>
</dbReference>
<proteinExistence type="predicted"/>
<evidence type="ECO:0000313" key="3">
    <source>
        <dbReference type="EMBL" id="TGJ78072.1"/>
    </source>
</evidence>
<dbReference type="GO" id="GO:0003677">
    <property type="term" value="F:DNA binding"/>
    <property type="evidence" value="ECO:0007669"/>
    <property type="project" value="InterPro"/>
</dbReference>
<dbReference type="InterPro" id="IPR004509">
    <property type="entry name" value="Competence_ComEA_HhH"/>
</dbReference>
<protein>
    <submittedName>
        <fullName evidence="3">ComE operon protein 1</fullName>
    </submittedName>
</protein>
<evidence type="ECO:0000259" key="2">
    <source>
        <dbReference type="SMART" id="SM00278"/>
    </source>
</evidence>
<dbReference type="InterPro" id="IPR010994">
    <property type="entry name" value="RuvA_2-like"/>
</dbReference>
<dbReference type="Pfam" id="PF12836">
    <property type="entry name" value="HHH_3"/>
    <property type="match status" value="1"/>
</dbReference>
<feature type="domain" description="Helix-hairpin-helix DNA-binding motif class 1" evidence="2">
    <location>
        <begin position="88"/>
        <end position="107"/>
    </location>
</feature>
<dbReference type="PANTHER" id="PTHR21180">
    <property type="entry name" value="ENDONUCLEASE/EXONUCLEASE/PHOSPHATASE FAMILY DOMAIN-CONTAINING PROTEIN 1"/>
    <property type="match status" value="1"/>
</dbReference>
<dbReference type="PANTHER" id="PTHR21180:SF32">
    <property type="entry name" value="ENDONUCLEASE_EXONUCLEASE_PHOSPHATASE FAMILY DOMAIN-CONTAINING PROTEIN 1"/>
    <property type="match status" value="1"/>
</dbReference>
<dbReference type="AlphaFoldDB" id="A0A4Z0YN50"/>
<keyword evidence="1" id="KW-0472">Membrane</keyword>
<gene>
    <name evidence="3" type="primary">comEA</name>
    <name evidence="3" type="ORF">CAGA_04840</name>
</gene>
<organism evidence="3 4">
    <name type="scientific">Caproiciproducens galactitolivorans</name>
    <dbReference type="NCBI Taxonomy" id="642589"/>
    <lineage>
        <taxon>Bacteria</taxon>
        <taxon>Bacillati</taxon>
        <taxon>Bacillota</taxon>
        <taxon>Clostridia</taxon>
        <taxon>Eubacteriales</taxon>
        <taxon>Acutalibacteraceae</taxon>
        <taxon>Caproiciproducens</taxon>
    </lineage>
</organism>
<keyword evidence="1" id="KW-0812">Transmembrane</keyword>
<dbReference type="RefSeq" id="WP_135657314.1">
    <property type="nucleotide sequence ID" value="NZ_SRMQ01000001.1"/>
</dbReference>
<dbReference type="NCBIfam" id="TIGR00426">
    <property type="entry name" value="competence protein ComEA helix-hairpin-helix repeat region"/>
    <property type="match status" value="1"/>
</dbReference>
<evidence type="ECO:0000256" key="1">
    <source>
        <dbReference type="SAM" id="Phobius"/>
    </source>
</evidence>
<feature type="domain" description="Helix-hairpin-helix DNA-binding motif class 1" evidence="2">
    <location>
        <begin position="118"/>
        <end position="137"/>
    </location>
</feature>
<accession>A0A4Z0YN50</accession>
<dbReference type="OrthoDB" id="9790239at2"/>
<sequence>MDEGALQTRYLIVIAAFLCALIIGYNAFYVPEAMNITFETDVLSSSQDEAYTPLPVFSTVSQEPQWGNGQSKAESQAGKVNINTATAEQLCELDGVGPVMAKRILDYRQQKGKFHSIEELKNVSGIGEKTFEKLKEHVTV</sequence>
<keyword evidence="1" id="KW-1133">Transmembrane helix</keyword>
<dbReference type="Proteomes" id="UP000297714">
    <property type="component" value="Unassembled WGS sequence"/>
</dbReference>
<dbReference type="SMART" id="SM00278">
    <property type="entry name" value="HhH1"/>
    <property type="match status" value="2"/>
</dbReference>
<dbReference type="InterPro" id="IPR003583">
    <property type="entry name" value="Hlx-hairpin-Hlx_DNA-bd_motif"/>
</dbReference>
<dbReference type="GO" id="GO:0006281">
    <property type="term" value="P:DNA repair"/>
    <property type="evidence" value="ECO:0007669"/>
    <property type="project" value="InterPro"/>
</dbReference>
<name>A0A4Z0YN50_9FIRM</name>
<dbReference type="Gene3D" id="1.10.150.320">
    <property type="entry name" value="Photosystem II 12 kDa extrinsic protein"/>
    <property type="match status" value="1"/>
</dbReference>